<dbReference type="EMBL" id="BDCR01000004">
    <property type="protein sequence ID" value="GAT63733.1"/>
    <property type="molecule type" value="Genomic_DNA"/>
</dbReference>
<sequence>MVKSVHCVLISHDVVTEAVNGQTTVSTDQPDSCPICSFDFYPVILHSLKVLPDVTRFAYSERLYSLIDAPVKQATHLFLLRAPPAA</sequence>
<dbReference type="STRING" id="681398.PJIAN_4274"/>
<keyword evidence="2" id="KW-1185">Reference proteome</keyword>
<evidence type="ECO:0000313" key="1">
    <source>
        <dbReference type="EMBL" id="GAT63733.1"/>
    </source>
</evidence>
<protein>
    <submittedName>
        <fullName evidence="1">Uncharacterized protein</fullName>
    </submittedName>
</protein>
<evidence type="ECO:0000313" key="2">
    <source>
        <dbReference type="Proteomes" id="UP000076586"/>
    </source>
</evidence>
<organism evidence="1 2">
    <name type="scientific">Paludibacter jiangxiensis</name>
    <dbReference type="NCBI Taxonomy" id="681398"/>
    <lineage>
        <taxon>Bacteria</taxon>
        <taxon>Pseudomonadati</taxon>
        <taxon>Bacteroidota</taxon>
        <taxon>Bacteroidia</taxon>
        <taxon>Bacteroidales</taxon>
        <taxon>Paludibacteraceae</taxon>
        <taxon>Paludibacter</taxon>
    </lineage>
</organism>
<accession>A0A161M5N4</accession>
<gene>
    <name evidence="1" type="ORF">PJIAN_4274</name>
</gene>
<proteinExistence type="predicted"/>
<name>A0A161M5N4_9BACT</name>
<reference evidence="2" key="2">
    <citation type="journal article" date="2017" name="Genome Announc.">
        <title>Draft genome sequence of Paludibacter jiangxiensis NM7(T), a propionate-producing fermentative bacterium.</title>
        <authorList>
            <person name="Qiu Y.-L."/>
            <person name="Tourlousse D.M."/>
            <person name="Matsuura N."/>
            <person name="Ohashi A."/>
            <person name="Sekiguchi Y."/>
        </authorList>
    </citation>
    <scope>NUCLEOTIDE SEQUENCE [LARGE SCALE GENOMIC DNA]</scope>
    <source>
        <strain evidence="2">NM7</strain>
    </source>
</reference>
<dbReference type="AlphaFoldDB" id="A0A161M5N4"/>
<comment type="caution">
    <text evidence="1">The sequence shown here is derived from an EMBL/GenBank/DDBJ whole genome shotgun (WGS) entry which is preliminary data.</text>
</comment>
<reference evidence="2" key="1">
    <citation type="submission" date="2016-04" db="EMBL/GenBank/DDBJ databases">
        <title>Draft genome sequence of Paludibacter jiangxiensis strain NM7.</title>
        <authorList>
            <person name="Qiu Y."/>
            <person name="Matsuura N."/>
            <person name="Ohashi A."/>
            <person name="Tourlousse M.D."/>
            <person name="Sekiguchi Y."/>
        </authorList>
    </citation>
    <scope>NUCLEOTIDE SEQUENCE [LARGE SCALE GENOMIC DNA]</scope>
    <source>
        <strain evidence="2">NM7</strain>
    </source>
</reference>
<dbReference type="Proteomes" id="UP000076586">
    <property type="component" value="Unassembled WGS sequence"/>
</dbReference>